<dbReference type="PANTHER" id="PTHR43877">
    <property type="entry name" value="AMINOALKYLPHOSPHONATE N-ACETYLTRANSFERASE-RELATED-RELATED"/>
    <property type="match status" value="1"/>
</dbReference>
<feature type="domain" description="N-acetyltransferase" evidence="3">
    <location>
        <begin position="1"/>
        <end position="148"/>
    </location>
</feature>
<dbReference type="CDD" id="cd04301">
    <property type="entry name" value="NAT_SF"/>
    <property type="match status" value="1"/>
</dbReference>
<evidence type="ECO:0000256" key="1">
    <source>
        <dbReference type="ARBA" id="ARBA00022679"/>
    </source>
</evidence>
<dbReference type="PANTHER" id="PTHR43877:SF2">
    <property type="entry name" value="AMINOALKYLPHOSPHONATE N-ACETYLTRANSFERASE-RELATED"/>
    <property type="match status" value="1"/>
</dbReference>
<dbReference type="RefSeq" id="WP_059379183.1">
    <property type="nucleotide sequence ID" value="NZ_DF968069.1"/>
</dbReference>
<protein>
    <submittedName>
        <fullName evidence="4">Histone acetyltransferase HPA2</fullName>
    </submittedName>
</protein>
<dbReference type="InterPro" id="IPR050832">
    <property type="entry name" value="Bact_Acetyltransf"/>
</dbReference>
<dbReference type="STRING" id="220714.SAMN05660469_1385"/>
<dbReference type="SUPFAM" id="SSF55729">
    <property type="entry name" value="Acyl-CoA N-acyltransferases (Nat)"/>
    <property type="match status" value="1"/>
</dbReference>
<gene>
    <name evidence="4" type="ORF">FPFC_070380</name>
</gene>
<dbReference type="Pfam" id="PF00583">
    <property type="entry name" value="Acetyltransf_1"/>
    <property type="match status" value="1"/>
</dbReference>
<dbReference type="GO" id="GO:0016747">
    <property type="term" value="F:acyltransferase activity, transferring groups other than amino-acyl groups"/>
    <property type="evidence" value="ECO:0007669"/>
    <property type="project" value="InterPro"/>
</dbReference>
<evidence type="ECO:0000259" key="3">
    <source>
        <dbReference type="PROSITE" id="PS51186"/>
    </source>
</evidence>
<keyword evidence="5" id="KW-1185">Reference proteome</keyword>
<reference evidence="4 5" key="1">
    <citation type="journal article" date="2015" name="BMC Genomics">
        <title>Comparative genomics of Fructobacillus spp. and Leuconostoc spp. reveals niche-specific evolution of Fructobacillus spp.</title>
        <authorList>
            <person name="Endo A."/>
            <person name="Tanizawa Y."/>
            <person name="Tanaka N."/>
            <person name="Maeno S."/>
            <person name="Kumar H."/>
            <person name="Shiwa Y."/>
            <person name="Okada S."/>
            <person name="Yoshikawa H."/>
            <person name="Dicks L."/>
            <person name="Nakagawa J."/>
            <person name="Arita M."/>
        </authorList>
    </citation>
    <scope>NUCLEOTIDE SEQUENCE [LARGE SCALE GENOMIC DNA]</scope>
    <source>
        <strain evidence="4 5">DSM 15468</strain>
    </source>
</reference>
<accession>A0A3F3GZV8</accession>
<dbReference type="InterPro" id="IPR016181">
    <property type="entry name" value="Acyl_CoA_acyltransferase"/>
</dbReference>
<keyword evidence="2" id="KW-0012">Acyltransferase</keyword>
<keyword evidence="1 4" id="KW-0808">Transferase</keyword>
<organism evidence="4 5">
    <name type="scientific">Fructobacillus pseudoficulneus</name>
    <dbReference type="NCBI Taxonomy" id="220714"/>
    <lineage>
        <taxon>Bacteria</taxon>
        <taxon>Bacillati</taxon>
        <taxon>Bacillota</taxon>
        <taxon>Bacilli</taxon>
        <taxon>Lactobacillales</taxon>
        <taxon>Lactobacillaceae</taxon>
        <taxon>Fructobacillus</taxon>
    </lineage>
</organism>
<dbReference type="EMBL" id="DF968069">
    <property type="protein sequence ID" value="GAP03422.1"/>
    <property type="molecule type" value="Genomic_DNA"/>
</dbReference>
<dbReference type="Proteomes" id="UP000061227">
    <property type="component" value="Unassembled WGS sequence"/>
</dbReference>
<name>A0A3F3GZV8_9LACO</name>
<dbReference type="Gene3D" id="3.40.630.30">
    <property type="match status" value="1"/>
</dbReference>
<sequence length="148" mass="17264">MGIANLNEFDLTEINQLNQSELGYAYSLEKTKLRFNSLINQPKHHVLVGYRDDQTNKIIGYIHAEVYEELYCDPLLNVLALAVKEEYQRHGIGKQLLQWLETEARARGMHGIRLNSGLKRVNAHDFYRAAGYEEIKTQKKFQKTWNPK</sequence>
<evidence type="ECO:0000313" key="4">
    <source>
        <dbReference type="EMBL" id="GAP03422.1"/>
    </source>
</evidence>
<dbReference type="InterPro" id="IPR000182">
    <property type="entry name" value="GNAT_dom"/>
</dbReference>
<evidence type="ECO:0000256" key="2">
    <source>
        <dbReference type="ARBA" id="ARBA00023315"/>
    </source>
</evidence>
<dbReference type="AlphaFoldDB" id="A0A3F3GZV8"/>
<proteinExistence type="predicted"/>
<dbReference type="PROSITE" id="PS51186">
    <property type="entry name" value="GNAT"/>
    <property type="match status" value="1"/>
</dbReference>
<evidence type="ECO:0000313" key="5">
    <source>
        <dbReference type="Proteomes" id="UP000061227"/>
    </source>
</evidence>
<dbReference type="OrthoDB" id="9797826at2"/>